<reference evidence="1 2" key="1">
    <citation type="submission" date="2020-04" db="EMBL/GenBank/DDBJ databases">
        <title>Whole-genome sequencing of Vibrio spp. from China reveals different genetic environments of blaCTX-M-14 among diverse lineages.</title>
        <authorList>
            <person name="Zheng Z."/>
            <person name="Ye L."/>
            <person name="Chen S."/>
        </authorList>
    </citation>
    <scope>NUCLEOTIDE SEQUENCE [LARGE SCALE GENOMIC DNA]</scope>
    <source>
        <strain evidence="1 2">Vb0551</strain>
    </source>
</reference>
<comment type="caution">
    <text evidence="1">The sequence shown here is derived from an EMBL/GenBank/DDBJ whole genome shotgun (WGS) entry which is preliminary data.</text>
</comment>
<proteinExistence type="predicted"/>
<gene>
    <name evidence="1" type="ORF">HKB16_03500</name>
</gene>
<feature type="non-terminal residue" evidence="1">
    <location>
        <position position="1"/>
    </location>
</feature>
<feature type="non-terminal residue" evidence="1">
    <location>
        <position position="90"/>
    </location>
</feature>
<organism evidence="1 2">
    <name type="scientific">Vibrio parahaemolyticus</name>
    <dbReference type="NCBI Taxonomy" id="670"/>
    <lineage>
        <taxon>Bacteria</taxon>
        <taxon>Pseudomonadati</taxon>
        <taxon>Pseudomonadota</taxon>
        <taxon>Gammaproteobacteria</taxon>
        <taxon>Vibrionales</taxon>
        <taxon>Vibrionaceae</taxon>
        <taxon>Vibrio</taxon>
    </lineage>
</organism>
<name>A0A7Y0XB45_VIBPH</name>
<evidence type="ECO:0000313" key="2">
    <source>
        <dbReference type="Proteomes" id="UP000518904"/>
    </source>
</evidence>
<sequence length="90" mass="9576">VQEDTITNLNLALVLGDSEGPMQSITGEGDAATGLESVNWVSLSVSDENARFTAVDPSLLIDNGDGTWVVTDVTRLNEIQLIPPENYSGE</sequence>
<dbReference type="Proteomes" id="UP000518904">
    <property type="component" value="Unassembled WGS sequence"/>
</dbReference>
<dbReference type="AlphaFoldDB" id="A0A7Y0XB45"/>
<evidence type="ECO:0000313" key="1">
    <source>
        <dbReference type="EMBL" id="NMU81937.1"/>
    </source>
</evidence>
<protein>
    <submittedName>
        <fullName evidence="1">Uncharacterized protein</fullName>
    </submittedName>
</protein>
<dbReference type="EMBL" id="JABCLB010000425">
    <property type="protein sequence ID" value="NMU81937.1"/>
    <property type="molecule type" value="Genomic_DNA"/>
</dbReference>
<accession>A0A7Y0XB45</accession>